<dbReference type="InterPro" id="IPR004167">
    <property type="entry name" value="PSBD"/>
</dbReference>
<dbReference type="PROSITE" id="PS51826">
    <property type="entry name" value="PSBD"/>
    <property type="match status" value="1"/>
</dbReference>
<dbReference type="RefSeq" id="WP_380051251.1">
    <property type="nucleotide sequence ID" value="NZ_JBHSOH010000032.1"/>
</dbReference>
<proteinExistence type="inferred from homology"/>
<protein>
    <submittedName>
        <fullName evidence="4">E3 binding domain-containing protein</fullName>
    </submittedName>
</protein>
<feature type="compositionally biased region" description="Pro residues" evidence="2">
    <location>
        <begin position="51"/>
        <end position="61"/>
    </location>
</feature>
<name>A0ABW1DMB2_9DEIO</name>
<sequence length="463" mass="46751">MERIAPLAKILAEANGIEWQGLHGSGEGGQIVEQDILDYLTRVMSGEADPPSTPVDAPPPDWNGEDIPGGGMFDASALSRAGVESDIAQFVEQSRTPAPTPAPAAPVSAASDFELDDGEEDLLLPPTAQPAAPVVPVMAAAPVLGRAGSVPTPPSAPVPTAPPPAHTAPAPAGGLGNLLSRLYQKPATPAPTPAAPEPAAPAMAAPEVVARAVPEPVPAAPAPTPVPAPVEAAPVQAAPVAPAPVEAAPAPVTPEPVAAEPVRPEPVVAAPVPAPETAAPAVAASVQPERAQPAAQPVPVPAQPTQAQPQGAVWFGTYLRREANVAGLLDLKAQLAEALGREVPLALLLARAAQHHAAALGLDTLAIQDVQASRVRAVQGGSLRDALAGLDGDFGDAPDLLIVDAGTLDLDDLHYPHTLSLSIGRVHDGRVGLSLQGDVEPDKAARFLAGVAQTLEKPVVLLI</sequence>
<dbReference type="EMBL" id="JBHSOH010000032">
    <property type="protein sequence ID" value="MFC5849803.1"/>
    <property type="molecule type" value="Genomic_DNA"/>
</dbReference>
<organism evidence="4 5">
    <name type="scientific">Deinococcus petrolearius</name>
    <dbReference type="NCBI Taxonomy" id="1751295"/>
    <lineage>
        <taxon>Bacteria</taxon>
        <taxon>Thermotogati</taxon>
        <taxon>Deinococcota</taxon>
        <taxon>Deinococci</taxon>
        <taxon>Deinococcales</taxon>
        <taxon>Deinococcaceae</taxon>
        <taxon>Deinococcus</taxon>
    </lineage>
</organism>
<reference evidence="5" key="1">
    <citation type="journal article" date="2019" name="Int. J. Syst. Evol. Microbiol.">
        <title>The Global Catalogue of Microorganisms (GCM) 10K type strain sequencing project: providing services to taxonomists for standard genome sequencing and annotation.</title>
        <authorList>
            <consortium name="The Broad Institute Genomics Platform"/>
            <consortium name="The Broad Institute Genome Sequencing Center for Infectious Disease"/>
            <person name="Wu L."/>
            <person name="Ma J."/>
        </authorList>
    </citation>
    <scope>NUCLEOTIDE SEQUENCE [LARGE SCALE GENOMIC DNA]</scope>
    <source>
        <strain evidence="5">CGMCC 1.15053</strain>
    </source>
</reference>
<evidence type="ECO:0000259" key="3">
    <source>
        <dbReference type="PROSITE" id="PS51826"/>
    </source>
</evidence>
<gene>
    <name evidence="4" type="ORF">ACFPQ6_15980</name>
</gene>
<dbReference type="Pfam" id="PF02817">
    <property type="entry name" value="E3_binding"/>
    <property type="match status" value="1"/>
</dbReference>
<dbReference type="PRINTS" id="PR01217">
    <property type="entry name" value="PRICHEXTENSN"/>
</dbReference>
<accession>A0ABW1DMB2</accession>
<feature type="region of interest" description="Disordered" evidence="2">
    <location>
        <begin position="148"/>
        <end position="177"/>
    </location>
</feature>
<dbReference type="SUPFAM" id="SSF47005">
    <property type="entry name" value="Peripheral subunit-binding domain of 2-oxo acid dehydrogenase complex"/>
    <property type="match status" value="1"/>
</dbReference>
<dbReference type="InterPro" id="IPR036625">
    <property type="entry name" value="E3-bd_dom_sf"/>
</dbReference>
<comment type="caution">
    <text evidence="4">The sequence shown here is derived from an EMBL/GenBank/DDBJ whole genome shotgun (WGS) entry which is preliminary data.</text>
</comment>
<evidence type="ECO:0000256" key="2">
    <source>
        <dbReference type="SAM" id="MobiDB-lite"/>
    </source>
</evidence>
<evidence type="ECO:0000313" key="4">
    <source>
        <dbReference type="EMBL" id="MFC5849803.1"/>
    </source>
</evidence>
<feature type="domain" description="Peripheral subunit-binding (PSBD)" evidence="3">
    <location>
        <begin position="3"/>
        <end position="40"/>
    </location>
</feature>
<evidence type="ECO:0000256" key="1">
    <source>
        <dbReference type="ARBA" id="ARBA00007317"/>
    </source>
</evidence>
<dbReference type="Proteomes" id="UP001595979">
    <property type="component" value="Unassembled WGS sequence"/>
</dbReference>
<dbReference type="Gene3D" id="4.10.320.10">
    <property type="entry name" value="E3-binding domain"/>
    <property type="match status" value="1"/>
</dbReference>
<evidence type="ECO:0000313" key="5">
    <source>
        <dbReference type="Proteomes" id="UP001595979"/>
    </source>
</evidence>
<feature type="region of interest" description="Disordered" evidence="2">
    <location>
        <begin position="46"/>
        <end position="70"/>
    </location>
</feature>
<comment type="similarity">
    <text evidence="1">Belongs to the 2-oxoacid dehydrogenase family.</text>
</comment>
<keyword evidence="5" id="KW-1185">Reference proteome</keyword>
<feature type="compositionally biased region" description="Pro residues" evidence="2">
    <location>
        <begin position="151"/>
        <end position="166"/>
    </location>
</feature>